<accession>A0AAW1CPX7</accession>
<evidence type="ECO:0000256" key="2">
    <source>
        <dbReference type="ARBA" id="ARBA00004651"/>
    </source>
</evidence>
<organism evidence="13 14">
    <name type="scientific">Rhynocoris fuscipes</name>
    <dbReference type="NCBI Taxonomy" id="488301"/>
    <lineage>
        <taxon>Eukaryota</taxon>
        <taxon>Metazoa</taxon>
        <taxon>Ecdysozoa</taxon>
        <taxon>Arthropoda</taxon>
        <taxon>Hexapoda</taxon>
        <taxon>Insecta</taxon>
        <taxon>Pterygota</taxon>
        <taxon>Neoptera</taxon>
        <taxon>Paraneoptera</taxon>
        <taxon>Hemiptera</taxon>
        <taxon>Heteroptera</taxon>
        <taxon>Panheteroptera</taxon>
        <taxon>Cimicomorpha</taxon>
        <taxon>Reduviidae</taxon>
        <taxon>Harpactorinae</taxon>
        <taxon>Harpactorini</taxon>
        <taxon>Rhynocoris</taxon>
    </lineage>
</organism>
<dbReference type="GO" id="GO:0005921">
    <property type="term" value="C:gap junction"/>
    <property type="evidence" value="ECO:0007669"/>
    <property type="project" value="UniProtKB-SubCell"/>
</dbReference>
<dbReference type="PRINTS" id="PR01262">
    <property type="entry name" value="INNEXIN"/>
</dbReference>
<dbReference type="GO" id="GO:0005243">
    <property type="term" value="F:gap junction channel activity"/>
    <property type="evidence" value="ECO:0007669"/>
    <property type="project" value="TreeGrafter"/>
</dbReference>
<feature type="transmembrane region" description="Helical" evidence="12">
    <location>
        <begin position="172"/>
        <end position="193"/>
    </location>
</feature>
<evidence type="ECO:0000256" key="4">
    <source>
        <dbReference type="ARBA" id="ARBA00022475"/>
    </source>
</evidence>
<evidence type="ECO:0000256" key="1">
    <source>
        <dbReference type="ARBA" id="ARBA00004610"/>
    </source>
</evidence>
<keyword evidence="6" id="KW-0303">Gap junction</keyword>
<dbReference type="Pfam" id="PF00876">
    <property type="entry name" value="Innexin"/>
    <property type="match status" value="1"/>
</dbReference>
<keyword evidence="3 12" id="KW-0813">Transport</keyword>
<dbReference type="EMBL" id="JAPXFL010000012">
    <property type="protein sequence ID" value="KAK9498873.1"/>
    <property type="molecule type" value="Genomic_DNA"/>
</dbReference>
<evidence type="ECO:0000256" key="10">
    <source>
        <dbReference type="ARBA" id="ARBA00023136"/>
    </source>
</evidence>
<dbReference type="PANTHER" id="PTHR11893:SF39">
    <property type="entry name" value="INNEXIN INX1"/>
    <property type="match status" value="1"/>
</dbReference>
<keyword evidence="11 12" id="KW-0407">Ion channel</keyword>
<dbReference type="GO" id="GO:0005886">
    <property type="term" value="C:plasma membrane"/>
    <property type="evidence" value="ECO:0007669"/>
    <property type="project" value="UniProtKB-SubCell"/>
</dbReference>
<evidence type="ECO:0000256" key="6">
    <source>
        <dbReference type="ARBA" id="ARBA00022868"/>
    </source>
</evidence>
<dbReference type="AlphaFoldDB" id="A0AAW1CPX7"/>
<reference evidence="13 14" key="1">
    <citation type="submission" date="2022-12" db="EMBL/GenBank/DDBJ databases">
        <title>Chromosome-level genome assembly of true bugs.</title>
        <authorList>
            <person name="Ma L."/>
            <person name="Li H."/>
        </authorList>
    </citation>
    <scope>NUCLEOTIDE SEQUENCE [LARGE SCALE GENOMIC DNA]</scope>
    <source>
        <strain evidence="13">Lab_2022b</strain>
    </source>
</reference>
<evidence type="ECO:0000256" key="11">
    <source>
        <dbReference type="ARBA" id="ARBA00023303"/>
    </source>
</evidence>
<evidence type="ECO:0000256" key="12">
    <source>
        <dbReference type="RuleBase" id="RU010713"/>
    </source>
</evidence>
<comment type="subcellular location">
    <subcellularLocation>
        <location evidence="1">Cell junction</location>
        <location evidence="1">Gap junction</location>
    </subcellularLocation>
    <subcellularLocation>
        <location evidence="2 12">Cell membrane</location>
        <topology evidence="2 12">Multi-pass membrane protein</topology>
    </subcellularLocation>
</comment>
<gene>
    <name evidence="12" type="primary">inx</name>
    <name evidence="13" type="ORF">O3M35_003428</name>
</gene>
<keyword evidence="14" id="KW-1185">Reference proteome</keyword>
<evidence type="ECO:0000256" key="7">
    <source>
        <dbReference type="ARBA" id="ARBA00022949"/>
    </source>
</evidence>
<dbReference type="Proteomes" id="UP001461498">
    <property type="component" value="Unassembled WGS sequence"/>
</dbReference>
<evidence type="ECO:0000256" key="5">
    <source>
        <dbReference type="ARBA" id="ARBA00022692"/>
    </source>
</evidence>
<keyword evidence="4" id="KW-1003">Cell membrane</keyword>
<dbReference type="PANTHER" id="PTHR11893">
    <property type="entry name" value="INNEXIN"/>
    <property type="match status" value="1"/>
</dbReference>
<feature type="transmembrane region" description="Helical" evidence="12">
    <location>
        <begin position="108"/>
        <end position="130"/>
    </location>
</feature>
<keyword evidence="7" id="KW-0965">Cell junction</keyword>
<keyword evidence="10 12" id="KW-0472">Membrane</keyword>
<evidence type="ECO:0000313" key="14">
    <source>
        <dbReference type="Proteomes" id="UP001461498"/>
    </source>
</evidence>
<name>A0AAW1CPX7_9HEMI</name>
<evidence type="ECO:0000256" key="8">
    <source>
        <dbReference type="ARBA" id="ARBA00022989"/>
    </source>
</evidence>
<feature type="transmembrane region" description="Helical" evidence="12">
    <location>
        <begin position="213"/>
        <end position="233"/>
    </location>
</feature>
<comment type="caution">
    <text evidence="12">Lacks conserved residue(s) required for the propagation of feature annotation.</text>
</comment>
<evidence type="ECO:0000256" key="3">
    <source>
        <dbReference type="ARBA" id="ARBA00022448"/>
    </source>
</evidence>
<dbReference type="GO" id="GO:0034220">
    <property type="term" value="P:monoatomic ion transmembrane transport"/>
    <property type="evidence" value="ECO:0007669"/>
    <property type="project" value="UniProtKB-KW"/>
</dbReference>
<dbReference type="PROSITE" id="PS51013">
    <property type="entry name" value="PANNEXIN"/>
    <property type="match status" value="1"/>
</dbReference>
<protein>
    <recommendedName>
        <fullName evidence="12">Innexin</fullName>
    </recommendedName>
</protein>
<keyword evidence="9 12" id="KW-0406">Ion transport</keyword>
<comment type="caution">
    <text evidence="13">The sequence shown here is derived from an EMBL/GenBank/DDBJ whole genome shotgun (WGS) entry which is preliminary data.</text>
</comment>
<comment type="similarity">
    <text evidence="12">Belongs to the pannexin family.</text>
</comment>
<evidence type="ECO:0000256" key="9">
    <source>
        <dbReference type="ARBA" id="ARBA00023065"/>
    </source>
</evidence>
<comment type="function">
    <text evidence="12">Structural component of the gap junctions.</text>
</comment>
<keyword evidence="5 12" id="KW-0812">Transmembrane</keyword>
<dbReference type="InterPro" id="IPR000990">
    <property type="entry name" value="Innexin"/>
</dbReference>
<sequence length="246" mass="28996">MLRLLGGLKEYFKLQPIVTDNAVFRLHNVFTTVILLTCSLIITGTQYVGNPIQCIVDGLPKRPVNTYCWITSTFTMPDAFRRQVGSEVAHPGVANDFGDEDAKKYYTYYQWVCFVLFFQAILCYTPKWIWDAWEGGLMRTIVMGLNVGVCHEEEKCKKKKQLIDYLLRHIKVILFIFYIVIYVLSTTTIIDLISKLYTCHQQHNLFKLPSIFVYFSLNYYRFVRFFLLIRLLYSIFNLQELIWNLI</sequence>
<evidence type="ECO:0000313" key="13">
    <source>
        <dbReference type="EMBL" id="KAK9498873.1"/>
    </source>
</evidence>
<proteinExistence type="inferred from homology"/>
<keyword evidence="8 12" id="KW-1133">Transmembrane helix</keyword>